<name>A0A068RVF4_9FUNG</name>
<feature type="region of interest" description="Disordered" evidence="1">
    <location>
        <begin position="101"/>
        <end position="244"/>
    </location>
</feature>
<accession>A0A068RVF4</accession>
<comment type="caution">
    <text evidence="2">The sequence shown here is derived from an EMBL/GenBank/DDBJ whole genome shotgun (WGS) entry which is preliminary data.</text>
</comment>
<evidence type="ECO:0000313" key="2">
    <source>
        <dbReference type="EMBL" id="CDH54143.1"/>
    </source>
</evidence>
<organism evidence="2 3">
    <name type="scientific">Lichtheimia corymbifera JMRC:FSU:9682</name>
    <dbReference type="NCBI Taxonomy" id="1263082"/>
    <lineage>
        <taxon>Eukaryota</taxon>
        <taxon>Fungi</taxon>
        <taxon>Fungi incertae sedis</taxon>
        <taxon>Mucoromycota</taxon>
        <taxon>Mucoromycotina</taxon>
        <taxon>Mucoromycetes</taxon>
        <taxon>Mucorales</taxon>
        <taxon>Lichtheimiaceae</taxon>
        <taxon>Lichtheimia</taxon>
    </lineage>
</organism>
<protein>
    <submittedName>
        <fullName evidence="2">Uncharacterized protein</fullName>
    </submittedName>
</protein>
<keyword evidence="3" id="KW-1185">Reference proteome</keyword>
<feature type="compositionally biased region" description="Low complexity" evidence="1">
    <location>
        <begin position="115"/>
        <end position="124"/>
    </location>
</feature>
<feature type="compositionally biased region" description="Low complexity" evidence="1">
    <location>
        <begin position="227"/>
        <end position="241"/>
    </location>
</feature>
<dbReference type="EMBL" id="CBTN010000021">
    <property type="protein sequence ID" value="CDH54143.1"/>
    <property type="molecule type" value="Genomic_DNA"/>
</dbReference>
<reference evidence="2" key="1">
    <citation type="submission" date="2013-08" db="EMBL/GenBank/DDBJ databases">
        <title>Gene expansion shapes genome architecture in the human pathogen Lichtheimia corymbifera: an evolutionary genomics analysis in the ancient terrestrial Mucorales (Mucoromycotina).</title>
        <authorList>
            <person name="Schwartze V.U."/>
            <person name="Winter S."/>
            <person name="Shelest E."/>
            <person name="Marcet-Houben M."/>
            <person name="Horn F."/>
            <person name="Wehner S."/>
            <person name="Hoffmann K."/>
            <person name="Riege K."/>
            <person name="Sammeth M."/>
            <person name="Nowrousian M."/>
            <person name="Valiante V."/>
            <person name="Linde J."/>
            <person name="Jacobsen I.D."/>
            <person name="Marz M."/>
            <person name="Brakhage A.A."/>
            <person name="Gabaldon T."/>
            <person name="Bocker S."/>
            <person name="Voigt K."/>
        </authorList>
    </citation>
    <scope>NUCLEOTIDE SEQUENCE [LARGE SCALE GENOMIC DNA]</scope>
    <source>
        <strain evidence="2">FSU 9682</strain>
    </source>
</reference>
<dbReference type="VEuPathDB" id="FungiDB:LCOR_05419.1"/>
<dbReference type="OrthoDB" id="2290774at2759"/>
<evidence type="ECO:0000256" key="1">
    <source>
        <dbReference type="SAM" id="MobiDB-lite"/>
    </source>
</evidence>
<gene>
    <name evidence="2" type="ORF">LCOR_05419.1</name>
</gene>
<proteinExistence type="predicted"/>
<evidence type="ECO:0000313" key="3">
    <source>
        <dbReference type="Proteomes" id="UP000027586"/>
    </source>
</evidence>
<feature type="compositionally biased region" description="Low complexity" evidence="1">
    <location>
        <begin position="148"/>
        <end position="164"/>
    </location>
</feature>
<dbReference type="AlphaFoldDB" id="A0A068RVF4"/>
<sequence>MGQPPVVLVTGVFIKDKKPIIVDERRDRSVDLMIFDKRSSSATTPSSSEPSMPKFYPLDASHGPAMALLSAHLLLEPTPQQTTFPFHQYLQQQQQPQQPQSMYYCTPMLPPMPSHTPQQHQQHPLVTPLYSQHQPPVLGYYPTPSPQSPLNQLLPQLSTTPSSSHTRRKPVRPLYQQQQQQQQQQDDERRDTRTTSHHYQQQQQQQEPPSRQHRIPRKQPQYLAPGSSNINSNSNSNSSNNQSRRVRFANTLQVMTYDAEEEQEDGGNLAWDDMQDDLYQQDEEGEEQYHHRRRNSNRVFGLYTPSARKRSYQYAPHSASYY</sequence>
<dbReference type="Proteomes" id="UP000027586">
    <property type="component" value="Unassembled WGS sequence"/>
</dbReference>